<organism evidence="4 5">
    <name type="scientific">Koribacter versatilis (strain Ellin345)</name>
    <dbReference type="NCBI Taxonomy" id="204669"/>
    <lineage>
        <taxon>Bacteria</taxon>
        <taxon>Pseudomonadati</taxon>
        <taxon>Acidobacteriota</taxon>
        <taxon>Terriglobia</taxon>
        <taxon>Terriglobales</taxon>
        <taxon>Candidatus Korobacteraceae</taxon>
        <taxon>Candidatus Korobacter</taxon>
    </lineage>
</organism>
<reference evidence="4 5" key="1">
    <citation type="journal article" date="2009" name="Appl. Environ. Microbiol.">
        <title>Three genomes from the phylum Acidobacteria provide insight into the lifestyles of these microorganisms in soils.</title>
        <authorList>
            <person name="Ward N.L."/>
            <person name="Challacombe J.F."/>
            <person name="Janssen P.H."/>
            <person name="Henrissat B."/>
            <person name="Coutinho P.M."/>
            <person name="Wu M."/>
            <person name="Xie G."/>
            <person name="Haft D.H."/>
            <person name="Sait M."/>
            <person name="Badger J."/>
            <person name="Barabote R.D."/>
            <person name="Bradley B."/>
            <person name="Brettin T.S."/>
            <person name="Brinkac L.M."/>
            <person name="Bruce D."/>
            <person name="Creasy T."/>
            <person name="Daugherty S.C."/>
            <person name="Davidsen T.M."/>
            <person name="DeBoy R.T."/>
            <person name="Detter J.C."/>
            <person name="Dodson R.J."/>
            <person name="Durkin A.S."/>
            <person name="Ganapathy A."/>
            <person name="Gwinn-Giglio M."/>
            <person name="Han C.S."/>
            <person name="Khouri H."/>
            <person name="Kiss H."/>
            <person name="Kothari S.P."/>
            <person name="Madupu R."/>
            <person name="Nelson K.E."/>
            <person name="Nelson W.C."/>
            <person name="Paulsen I."/>
            <person name="Penn K."/>
            <person name="Ren Q."/>
            <person name="Rosovitz M.J."/>
            <person name="Selengut J.D."/>
            <person name="Shrivastava S."/>
            <person name="Sullivan S.A."/>
            <person name="Tapia R."/>
            <person name="Thompson L.S."/>
            <person name="Watkins K.L."/>
            <person name="Yang Q."/>
            <person name="Yu C."/>
            <person name="Zafar N."/>
            <person name="Zhou L."/>
            <person name="Kuske C.R."/>
        </authorList>
    </citation>
    <scope>NUCLEOTIDE SEQUENCE [LARGE SCALE GENOMIC DNA]</scope>
    <source>
        <strain evidence="4 5">Ellin345</strain>
    </source>
</reference>
<dbReference type="PANTHER" id="PTHR43214">
    <property type="entry name" value="TWO-COMPONENT RESPONSE REGULATOR"/>
    <property type="match status" value="1"/>
</dbReference>
<dbReference type="STRING" id="204669.Acid345_0822"/>
<dbReference type="Proteomes" id="UP000002432">
    <property type="component" value="Chromosome"/>
</dbReference>
<name>Q1ITH3_KORVE</name>
<dbReference type="InterPro" id="IPR001789">
    <property type="entry name" value="Sig_transdc_resp-reg_receiver"/>
</dbReference>
<keyword evidence="1" id="KW-0238">DNA-binding</keyword>
<dbReference type="GO" id="GO:0000160">
    <property type="term" value="P:phosphorelay signal transduction system"/>
    <property type="evidence" value="ECO:0007669"/>
    <property type="project" value="InterPro"/>
</dbReference>
<dbReference type="Pfam" id="PF00072">
    <property type="entry name" value="Response_reg"/>
    <property type="match status" value="1"/>
</dbReference>
<gene>
    <name evidence="4" type="ordered locus">Acid345_0822</name>
</gene>
<evidence type="ECO:0000256" key="1">
    <source>
        <dbReference type="ARBA" id="ARBA00023125"/>
    </source>
</evidence>
<dbReference type="InterPro" id="IPR011006">
    <property type="entry name" value="CheY-like_superfamily"/>
</dbReference>
<evidence type="ECO:0000259" key="3">
    <source>
        <dbReference type="PROSITE" id="PS50110"/>
    </source>
</evidence>
<feature type="modified residue" description="4-aspartylphosphate" evidence="2">
    <location>
        <position position="58"/>
    </location>
</feature>
<sequence>MHTQAARVLLVDDFDHWRQRVALILQHSQELTIVGTASDGVEAVQRAEDLQPDLVLLDIGLPKLNGLDAALQILQRSPRSKIIFLSQEISSDIVEEAFRRGANGYVAKADAATELLASIETVLSGSRFVGKRFASLVPAALPHRGMRTRHEVGFYSEELRLLDHVTEFIGAALTSRRGAIVVATTSHRNELAQRLRRIGLDTDDEISNGRLFMLDAADTLTAIMQGGMPDPDRFLNLLGSTLAQLEKTTSFEHGPTALYGECVQLLLDEGNIEAVIALERLCNRMNDLHDLEILCGYRLAERENEASHHIINGICSEHSLAHFR</sequence>
<dbReference type="EMBL" id="CP000360">
    <property type="protein sequence ID" value="ABF39827.1"/>
    <property type="molecule type" value="Genomic_DNA"/>
</dbReference>
<evidence type="ECO:0000256" key="2">
    <source>
        <dbReference type="PROSITE-ProRule" id="PRU00169"/>
    </source>
</evidence>
<keyword evidence="5" id="KW-1185">Reference proteome</keyword>
<dbReference type="PANTHER" id="PTHR43214:SF43">
    <property type="entry name" value="TWO-COMPONENT RESPONSE REGULATOR"/>
    <property type="match status" value="1"/>
</dbReference>
<dbReference type="SUPFAM" id="SSF52172">
    <property type="entry name" value="CheY-like"/>
    <property type="match status" value="1"/>
</dbReference>
<proteinExistence type="predicted"/>
<evidence type="ECO:0000313" key="4">
    <source>
        <dbReference type="EMBL" id="ABF39827.1"/>
    </source>
</evidence>
<dbReference type="Pfam" id="PF14417">
    <property type="entry name" value="MEDS"/>
    <property type="match status" value="1"/>
</dbReference>
<dbReference type="Gene3D" id="3.40.50.2300">
    <property type="match status" value="1"/>
</dbReference>
<evidence type="ECO:0000313" key="5">
    <source>
        <dbReference type="Proteomes" id="UP000002432"/>
    </source>
</evidence>
<dbReference type="AlphaFoldDB" id="Q1ITH3"/>
<keyword evidence="2" id="KW-0597">Phosphoprotein</keyword>
<dbReference type="InterPro" id="IPR039420">
    <property type="entry name" value="WalR-like"/>
</dbReference>
<dbReference type="InterPro" id="IPR025847">
    <property type="entry name" value="MEDS_domain"/>
</dbReference>
<dbReference type="HOGENOM" id="CLU_857327_0_0_0"/>
<accession>Q1ITH3</accession>
<dbReference type="OrthoDB" id="3190595at2"/>
<dbReference type="KEGG" id="aba:Acid345_0822"/>
<protein>
    <submittedName>
        <fullName evidence="4">Response regulator receiver protein</fullName>
    </submittedName>
</protein>
<dbReference type="GO" id="GO:0003677">
    <property type="term" value="F:DNA binding"/>
    <property type="evidence" value="ECO:0007669"/>
    <property type="project" value="UniProtKB-KW"/>
</dbReference>
<dbReference type="eggNOG" id="COG2197">
    <property type="taxonomic scope" value="Bacteria"/>
</dbReference>
<dbReference type="SMART" id="SM00448">
    <property type="entry name" value="REC"/>
    <property type="match status" value="1"/>
</dbReference>
<dbReference type="PROSITE" id="PS50110">
    <property type="entry name" value="RESPONSE_REGULATORY"/>
    <property type="match status" value="1"/>
</dbReference>
<dbReference type="InterPro" id="IPR058245">
    <property type="entry name" value="NreC/VraR/RcsB-like_REC"/>
</dbReference>
<dbReference type="CDD" id="cd17535">
    <property type="entry name" value="REC_NarL-like"/>
    <property type="match status" value="1"/>
</dbReference>
<feature type="domain" description="Response regulatory" evidence="3">
    <location>
        <begin position="7"/>
        <end position="123"/>
    </location>
</feature>
<dbReference type="EnsemblBacteria" id="ABF39827">
    <property type="protein sequence ID" value="ABF39827"/>
    <property type="gene ID" value="Acid345_0822"/>
</dbReference>